<name>A0A9W6XU41_9STRA</name>
<keyword evidence="2" id="KW-1185">Reference proteome</keyword>
<gene>
    <name evidence="1" type="ORF">Pfra01_001635400</name>
</gene>
<protein>
    <submittedName>
        <fullName evidence="1">Unnamed protein product</fullName>
    </submittedName>
</protein>
<dbReference type="AlphaFoldDB" id="A0A9W6XU41"/>
<comment type="caution">
    <text evidence="1">The sequence shown here is derived from an EMBL/GenBank/DDBJ whole genome shotgun (WGS) entry which is preliminary data.</text>
</comment>
<dbReference type="EMBL" id="BSXT01001832">
    <property type="protein sequence ID" value="GMF45539.1"/>
    <property type="molecule type" value="Genomic_DNA"/>
</dbReference>
<reference evidence="1" key="1">
    <citation type="submission" date="2023-04" db="EMBL/GenBank/DDBJ databases">
        <title>Phytophthora fragariaefolia NBRC 109709.</title>
        <authorList>
            <person name="Ichikawa N."/>
            <person name="Sato H."/>
            <person name="Tonouchi N."/>
        </authorList>
    </citation>
    <scope>NUCLEOTIDE SEQUENCE</scope>
    <source>
        <strain evidence="1">NBRC 109709</strain>
    </source>
</reference>
<evidence type="ECO:0000313" key="2">
    <source>
        <dbReference type="Proteomes" id="UP001165121"/>
    </source>
</evidence>
<organism evidence="1 2">
    <name type="scientific">Phytophthora fragariaefolia</name>
    <dbReference type="NCBI Taxonomy" id="1490495"/>
    <lineage>
        <taxon>Eukaryota</taxon>
        <taxon>Sar</taxon>
        <taxon>Stramenopiles</taxon>
        <taxon>Oomycota</taxon>
        <taxon>Peronosporomycetes</taxon>
        <taxon>Peronosporales</taxon>
        <taxon>Peronosporaceae</taxon>
        <taxon>Phytophthora</taxon>
    </lineage>
</organism>
<evidence type="ECO:0000313" key="1">
    <source>
        <dbReference type="EMBL" id="GMF45539.1"/>
    </source>
</evidence>
<dbReference type="Proteomes" id="UP001165121">
    <property type="component" value="Unassembled WGS sequence"/>
</dbReference>
<sequence length="180" mass="20244">MRLTMVLVWVLMRPRPRPQFLGQLASPLSNERTLKTSSLLAPIAAESLSDVVDVLAPISRSPAPWEDEISELRDDVASLEMQLTASEASLHREVDLRLKAERLCNQASQGRNAALENHRWLRLDHTDASRQLVATNIELEQSTQATAALEQRCRPLDKSLADTHKVIRQYRAFFKAGIVP</sequence>
<accession>A0A9W6XU41</accession>
<proteinExistence type="predicted"/>